<dbReference type="AlphaFoldDB" id="A0A395LZ78"/>
<dbReference type="GO" id="GO:0006508">
    <property type="term" value="P:proteolysis"/>
    <property type="evidence" value="ECO:0007669"/>
    <property type="project" value="InterPro"/>
</dbReference>
<dbReference type="Gene3D" id="3.40.710.10">
    <property type="entry name" value="DD-peptidase/beta-lactamase superfamily"/>
    <property type="match status" value="1"/>
</dbReference>
<keyword evidence="3" id="KW-0732">Signal</keyword>
<sequence>MQPKTTLAARLFRLMSFMLLCLVVAQSAEANVYKRRRPKAAFPVSLKLMGTTQAERMAECAEKIEQVLQLRKRGTIGVLIQTAEQETIFEHHAYELFKPASNLKLITSAVAIEKLGADYRYRTDFFIDGEIKEGVLYGNLILIGSTDPMLSGYFDKSINEIVSTWIDTLRQHGIMRIEGNLILDNSYYIGNRHQGISADELRFATVANFSRANAQQLSKVSRVRVIRTKDGKKRVVRRGFRRRSRLKMVTVEPNVYCANAFLSALKEAGMMHKDSQVEKISYSRKLDRTKWKYLYSHYSISLAEALKATNKSSDNFYADQLLRTLGAECYGEGTIEKGLAVVTQFLKTEVKVSASEYRLMDGSGLSHDNWVTPHLIVETMRYMREHSKAFPAYYESLAIPMTDGTLADRINHPLAHNIRAKTGSITGVVSLSGYLKSRSGKEMYFSIIANGLGRRSRHAKALEDTICKLLLEI</sequence>
<evidence type="ECO:0000256" key="3">
    <source>
        <dbReference type="SAM" id="SignalP"/>
    </source>
</evidence>
<proteinExistence type="inferred from homology"/>
<keyword evidence="4" id="KW-0121">Carboxypeptidase</keyword>
<protein>
    <submittedName>
        <fullName evidence="4">D-alanyl-D-alanine carboxypeptidase/D-alanyl-D-alanine-endopeptidase</fullName>
        <ecNumber evidence="4">3.4.16.4</ecNumber>
    </submittedName>
</protein>
<organism evidence="4 5">
    <name type="scientific">Candidatus Thermochlorobacter aerophilus</name>
    <dbReference type="NCBI Taxonomy" id="1868324"/>
    <lineage>
        <taxon>Bacteria</taxon>
        <taxon>Pseudomonadati</taxon>
        <taxon>Chlorobiota</taxon>
        <taxon>Chlorobiia</taxon>
        <taxon>Chlorobiales</taxon>
        <taxon>Candidatus Thermochlorobacteriaceae</taxon>
        <taxon>Candidatus Thermochlorobacter</taxon>
    </lineage>
</organism>
<dbReference type="Gene3D" id="3.50.80.20">
    <property type="entry name" value="D-Ala-D-Ala carboxypeptidase C, peptidase S13"/>
    <property type="match status" value="1"/>
</dbReference>
<dbReference type="EMBL" id="PHFL01000058">
    <property type="protein sequence ID" value="RFM23815.1"/>
    <property type="molecule type" value="Genomic_DNA"/>
</dbReference>
<dbReference type="SUPFAM" id="SSF56601">
    <property type="entry name" value="beta-lactamase/transpeptidase-like"/>
    <property type="match status" value="1"/>
</dbReference>
<dbReference type="InterPro" id="IPR012338">
    <property type="entry name" value="Beta-lactam/transpept-like"/>
</dbReference>
<keyword evidence="2 4" id="KW-0378">Hydrolase</keyword>
<evidence type="ECO:0000313" key="4">
    <source>
        <dbReference type="EMBL" id="RFM23815.1"/>
    </source>
</evidence>
<dbReference type="GO" id="GO:0009002">
    <property type="term" value="F:serine-type D-Ala-D-Ala carboxypeptidase activity"/>
    <property type="evidence" value="ECO:0007669"/>
    <property type="project" value="UniProtKB-EC"/>
</dbReference>
<dbReference type="EC" id="3.4.16.4" evidence="4"/>
<comment type="caution">
    <text evidence="4">The sequence shown here is derived from an EMBL/GenBank/DDBJ whole genome shotgun (WGS) entry which is preliminary data.</text>
</comment>
<accession>A0A395LZ78</accession>
<comment type="similarity">
    <text evidence="1">Belongs to the peptidase S13 family.</text>
</comment>
<feature type="chain" id="PRO_5017320060" evidence="3">
    <location>
        <begin position="31"/>
        <end position="473"/>
    </location>
</feature>
<dbReference type="GO" id="GO:0000270">
    <property type="term" value="P:peptidoglycan metabolic process"/>
    <property type="evidence" value="ECO:0007669"/>
    <property type="project" value="TreeGrafter"/>
</dbReference>
<dbReference type="Proteomes" id="UP000266389">
    <property type="component" value="Unassembled WGS sequence"/>
</dbReference>
<name>A0A395LZ78_9BACT</name>
<reference evidence="4 5" key="1">
    <citation type="journal article" date="2011" name="ISME J.">
        <title>Community ecology of hot spring cyanobacterial mats: predominant populations and their functional potential.</title>
        <authorList>
            <person name="Klatt C.G."/>
            <person name="Wood J.M."/>
            <person name="Rusch D.B."/>
            <person name="Bateson M.M."/>
            <person name="Hamamura N."/>
            <person name="Heidelberg J.F."/>
            <person name="Grossman A.R."/>
            <person name="Bhaya D."/>
            <person name="Cohan F.M."/>
            <person name="Kuhl M."/>
            <person name="Bryant D.A."/>
            <person name="Ward D.M."/>
        </authorList>
    </citation>
    <scope>NUCLEOTIDE SEQUENCE [LARGE SCALE GENOMIC DNA]</scope>
    <source>
        <strain evidence="4">OS</strain>
    </source>
</reference>
<gene>
    <name evidence="4" type="primary">dacB</name>
    <name evidence="4" type="ORF">D0433_09325</name>
</gene>
<evidence type="ECO:0000256" key="2">
    <source>
        <dbReference type="ARBA" id="ARBA00022801"/>
    </source>
</evidence>
<dbReference type="Pfam" id="PF02113">
    <property type="entry name" value="Peptidase_S13"/>
    <property type="match status" value="2"/>
</dbReference>
<dbReference type="PRINTS" id="PR00922">
    <property type="entry name" value="DADACBPTASE3"/>
</dbReference>
<dbReference type="PANTHER" id="PTHR30023:SF0">
    <property type="entry name" value="PENICILLIN-SENSITIVE CARBOXYPEPTIDASE A"/>
    <property type="match status" value="1"/>
</dbReference>
<evidence type="ECO:0000313" key="5">
    <source>
        <dbReference type="Proteomes" id="UP000266389"/>
    </source>
</evidence>
<dbReference type="PANTHER" id="PTHR30023">
    <property type="entry name" value="D-ALANYL-D-ALANINE CARBOXYPEPTIDASE"/>
    <property type="match status" value="1"/>
</dbReference>
<feature type="signal peptide" evidence="3">
    <location>
        <begin position="1"/>
        <end position="30"/>
    </location>
</feature>
<keyword evidence="4" id="KW-0645">Protease</keyword>
<dbReference type="InterPro" id="IPR000667">
    <property type="entry name" value="Peptidase_S13"/>
</dbReference>
<dbReference type="NCBIfam" id="TIGR00666">
    <property type="entry name" value="PBP4"/>
    <property type="match status" value="1"/>
</dbReference>
<evidence type="ECO:0000256" key="1">
    <source>
        <dbReference type="ARBA" id="ARBA00006096"/>
    </source>
</evidence>